<organism evidence="1">
    <name type="scientific">marine sediment metagenome</name>
    <dbReference type="NCBI Taxonomy" id="412755"/>
    <lineage>
        <taxon>unclassified sequences</taxon>
        <taxon>metagenomes</taxon>
        <taxon>ecological metagenomes</taxon>
    </lineage>
</organism>
<gene>
    <name evidence="1" type="ORF">S03H2_62191</name>
</gene>
<proteinExistence type="predicted"/>
<sequence>MRKYVIQASPDDAFNYEDTPNESHLAADAMRFG</sequence>
<accession>X1KF45</accession>
<dbReference type="AlphaFoldDB" id="X1KF45"/>
<name>X1KF45_9ZZZZ</name>
<comment type="caution">
    <text evidence="1">The sequence shown here is derived from an EMBL/GenBank/DDBJ whole genome shotgun (WGS) entry which is preliminary data.</text>
</comment>
<evidence type="ECO:0000313" key="1">
    <source>
        <dbReference type="EMBL" id="GAH88779.1"/>
    </source>
</evidence>
<reference evidence="1" key="1">
    <citation type="journal article" date="2014" name="Front. Microbiol.">
        <title>High frequency of phylogenetically diverse reductive dehalogenase-homologous genes in deep subseafloor sedimentary metagenomes.</title>
        <authorList>
            <person name="Kawai M."/>
            <person name="Futagami T."/>
            <person name="Toyoda A."/>
            <person name="Takaki Y."/>
            <person name="Nishi S."/>
            <person name="Hori S."/>
            <person name="Arai W."/>
            <person name="Tsubouchi T."/>
            <person name="Morono Y."/>
            <person name="Uchiyama I."/>
            <person name="Ito T."/>
            <person name="Fujiyama A."/>
            <person name="Inagaki F."/>
            <person name="Takami H."/>
        </authorList>
    </citation>
    <scope>NUCLEOTIDE SEQUENCE</scope>
    <source>
        <strain evidence="1">Expedition CK06-06</strain>
    </source>
</reference>
<protein>
    <submittedName>
        <fullName evidence="1">Uncharacterized protein</fullName>
    </submittedName>
</protein>
<dbReference type="EMBL" id="BARU01040202">
    <property type="protein sequence ID" value="GAH88779.1"/>
    <property type="molecule type" value="Genomic_DNA"/>
</dbReference>
<feature type="non-terminal residue" evidence="1">
    <location>
        <position position="33"/>
    </location>
</feature>